<keyword evidence="2" id="KW-1185">Reference proteome</keyword>
<sequence length="60" mass="6564">MLCGASAESIAGGRRRDDRFNGIFSAYEARTSYAPSRPRRLFGVRGLRITSNIMSLGSPL</sequence>
<protein>
    <submittedName>
        <fullName evidence="1">Uncharacterized protein</fullName>
    </submittedName>
</protein>
<name>A0ABR1RK89_9PEZI</name>
<accession>A0ABR1RK89</accession>
<dbReference type="Proteomes" id="UP001396898">
    <property type="component" value="Unassembled WGS sequence"/>
</dbReference>
<organism evidence="1 2">
    <name type="scientific">Apiospora marii</name>
    <dbReference type="NCBI Taxonomy" id="335849"/>
    <lineage>
        <taxon>Eukaryota</taxon>
        <taxon>Fungi</taxon>
        <taxon>Dikarya</taxon>
        <taxon>Ascomycota</taxon>
        <taxon>Pezizomycotina</taxon>
        <taxon>Sordariomycetes</taxon>
        <taxon>Xylariomycetidae</taxon>
        <taxon>Amphisphaeriales</taxon>
        <taxon>Apiosporaceae</taxon>
        <taxon>Apiospora</taxon>
    </lineage>
</organism>
<comment type="caution">
    <text evidence="1">The sequence shown here is derived from an EMBL/GenBank/DDBJ whole genome shotgun (WGS) entry which is preliminary data.</text>
</comment>
<proteinExistence type="predicted"/>
<gene>
    <name evidence="1" type="ORF">PG991_010339</name>
</gene>
<evidence type="ECO:0000313" key="2">
    <source>
        <dbReference type="Proteomes" id="UP001396898"/>
    </source>
</evidence>
<dbReference type="EMBL" id="JAQQWI010000015">
    <property type="protein sequence ID" value="KAK8012964.1"/>
    <property type="molecule type" value="Genomic_DNA"/>
</dbReference>
<evidence type="ECO:0000313" key="1">
    <source>
        <dbReference type="EMBL" id="KAK8012964.1"/>
    </source>
</evidence>
<reference evidence="1 2" key="1">
    <citation type="submission" date="2023-01" db="EMBL/GenBank/DDBJ databases">
        <title>Analysis of 21 Apiospora genomes using comparative genomics revels a genus with tremendous synthesis potential of carbohydrate active enzymes and secondary metabolites.</title>
        <authorList>
            <person name="Sorensen T."/>
        </authorList>
    </citation>
    <scope>NUCLEOTIDE SEQUENCE [LARGE SCALE GENOMIC DNA]</scope>
    <source>
        <strain evidence="1 2">CBS 20057</strain>
    </source>
</reference>